<evidence type="ECO:0000313" key="2">
    <source>
        <dbReference type="EMBL" id="MFC5950187.1"/>
    </source>
</evidence>
<dbReference type="SUPFAM" id="SSF54593">
    <property type="entry name" value="Glyoxalase/Bleomycin resistance protein/Dihydroxybiphenyl dioxygenase"/>
    <property type="match status" value="1"/>
</dbReference>
<dbReference type="Pfam" id="PF13468">
    <property type="entry name" value="Glyoxalase_3"/>
    <property type="match status" value="1"/>
</dbReference>
<dbReference type="Gene3D" id="3.10.180.10">
    <property type="entry name" value="2,3-Dihydroxybiphenyl 1,2-Dioxygenase, domain 1"/>
    <property type="match status" value="1"/>
</dbReference>
<reference evidence="3" key="1">
    <citation type="journal article" date="2019" name="Int. J. Syst. Evol. Microbiol.">
        <title>The Global Catalogue of Microorganisms (GCM) 10K type strain sequencing project: providing services to taxonomists for standard genome sequencing and annotation.</title>
        <authorList>
            <consortium name="The Broad Institute Genomics Platform"/>
            <consortium name="The Broad Institute Genome Sequencing Center for Infectious Disease"/>
            <person name="Wu L."/>
            <person name="Ma J."/>
        </authorList>
    </citation>
    <scope>NUCLEOTIDE SEQUENCE [LARGE SCALE GENOMIC DNA]</scope>
    <source>
        <strain evidence="3">CGMCC 4.7397</strain>
    </source>
</reference>
<sequence length="232" mass="25516">MLRLRWLTLLTDDPEGLDARITRDLGLSRCAFDPELEGFGVSSAIYPVGPDRFLEVCAPVREGTSAARRLERAGQGVYMVIFQATDLEEHRPRLERHGIRVVAEFDRPQARGRWAALHLHPADTGAALLSLDVSDPPEDFTVVEGPWREHVRTDVVTDLAGLEVHGTDPAALAERWAAATGAPLRDGSLLLDDARIAFRPGTDGVATVLLDAREDRDLDLGGVRFVLRRPTT</sequence>
<organism evidence="2 3">
    <name type="scientific">Pseudonocardia lutea</name>
    <dbReference type="NCBI Taxonomy" id="2172015"/>
    <lineage>
        <taxon>Bacteria</taxon>
        <taxon>Bacillati</taxon>
        <taxon>Actinomycetota</taxon>
        <taxon>Actinomycetes</taxon>
        <taxon>Pseudonocardiales</taxon>
        <taxon>Pseudonocardiaceae</taxon>
        <taxon>Pseudonocardia</taxon>
    </lineage>
</organism>
<dbReference type="InterPro" id="IPR025870">
    <property type="entry name" value="Glyoxalase-like_dom"/>
</dbReference>
<evidence type="ECO:0000259" key="1">
    <source>
        <dbReference type="Pfam" id="PF13468"/>
    </source>
</evidence>
<dbReference type="RefSeq" id="WP_379567319.1">
    <property type="nucleotide sequence ID" value="NZ_JBHSQK010000044.1"/>
</dbReference>
<proteinExistence type="predicted"/>
<dbReference type="Proteomes" id="UP001596119">
    <property type="component" value="Unassembled WGS sequence"/>
</dbReference>
<protein>
    <submittedName>
        <fullName evidence="2">VOC family protein</fullName>
    </submittedName>
</protein>
<name>A0ABW1I915_9PSEU</name>
<keyword evidence="3" id="KW-1185">Reference proteome</keyword>
<feature type="domain" description="Glyoxalase-like" evidence="1">
    <location>
        <begin position="9"/>
        <end position="179"/>
    </location>
</feature>
<evidence type="ECO:0000313" key="3">
    <source>
        <dbReference type="Proteomes" id="UP001596119"/>
    </source>
</evidence>
<gene>
    <name evidence="2" type="ORF">ACFQH9_18100</name>
</gene>
<comment type="caution">
    <text evidence="2">The sequence shown here is derived from an EMBL/GenBank/DDBJ whole genome shotgun (WGS) entry which is preliminary data.</text>
</comment>
<dbReference type="EMBL" id="JBHSQK010000044">
    <property type="protein sequence ID" value="MFC5950187.1"/>
    <property type="molecule type" value="Genomic_DNA"/>
</dbReference>
<dbReference type="InterPro" id="IPR029068">
    <property type="entry name" value="Glyas_Bleomycin-R_OHBP_Dase"/>
</dbReference>
<accession>A0ABW1I915</accession>